<feature type="domain" description="Carboxymuconolactone decarboxylase-like" evidence="1">
    <location>
        <begin position="146"/>
        <end position="219"/>
    </location>
</feature>
<dbReference type="RefSeq" id="WP_184731083.1">
    <property type="nucleotide sequence ID" value="NZ_JACHIW010000002.1"/>
</dbReference>
<keyword evidence="2" id="KW-0560">Oxidoreductase</keyword>
<dbReference type="AlphaFoldDB" id="A0A840QFV2"/>
<keyword evidence="3" id="KW-1185">Reference proteome</keyword>
<dbReference type="SUPFAM" id="SSF69118">
    <property type="entry name" value="AhpD-like"/>
    <property type="match status" value="2"/>
</dbReference>
<dbReference type="Gene3D" id="1.20.1290.10">
    <property type="entry name" value="AhpD-like"/>
    <property type="match status" value="2"/>
</dbReference>
<dbReference type="Pfam" id="PF02627">
    <property type="entry name" value="CMD"/>
    <property type="match status" value="1"/>
</dbReference>
<comment type="caution">
    <text evidence="2">The sequence shown here is derived from an EMBL/GenBank/DDBJ whole genome shotgun (WGS) entry which is preliminary data.</text>
</comment>
<dbReference type="PANTHER" id="PTHR33930">
    <property type="entry name" value="ALKYL HYDROPEROXIDE REDUCTASE AHPD"/>
    <property type="match status" value="1"/>
</dbReference>
<organism evidence="2 3">
    <name type="scientific">Saccharopolyspora phatthalungensis</name>
    <dbReference type="NCBI Taxonomy" id="664693"/>
    <lineage>
        <taxon>Bacteria</taxon>
        <taxon>Bacillati</taxon>
        <taxon>Actinomycetota</taxon>
        <taxon>Actinomycetes</taxon>
        <taxon>Pseudonocardiales</taxon>
        <taxon>Pseudonocardiaceae</taxon>
        <taxon>Saccharopolyspora</taxon>
    </lineage>
</organism>
<dbReference type="GO" id="GO:0051920">
    <property type="term" value="F:peroxiredoxin activity"/>
    <property type="evidence" value="ECO:0007669"/>
    <property type="project" value="InterPro"/>
</dbReference>
<evidence type="ECO:0000313" key="2">
    <source>
        <dbReference type="EMBL" id="MBB5158967.1"/>
    </source>
</evidence>
<gene>
    <name evidence="2" type="ORF">BJ970_006566</name>
</gene>
<dbReference type="Proteomes" id="UP000584374">
    <property type="component" value="Unassembled WGS sequence"/>
</dbReference>
<accession>A0A840QFV2</accession>
<protein>
    <submittedName>
        <fullName evidence="2">Alkylhydroperoxidase/carboxymuconolactone decarboxylase family protein YurZ</fullName>
    </submittedName>
</protein>
<evidence type="ECO:0000313" key="3">
    <source>
        <dbReference type="Proteomes" id="UP000584374"/>
    </source>
</evidence>
<name>A0A840QFV2_9PSEU</name>
<reference evidence="2 3" key="1">
    <citation type="submission" date="2020-08" db="EMBL/GenBank/DDBJ databases">
        <title>Sequencing the genomes of 1000 actinobacteria strains.</title>
        <authorList>
            <person name="Klenk H.-P."/>
        </authorList>
    </citation>
    <scope>NUCLEOTIDE SEQUENCE [LARGE SCALE GENOMIC DNA]</scope>
    <source>
        <strain evidence="2 3">DSM 45584</strain>
    </source>
</reference>
<dbReference type="InterPro" id="IPR003779">
    <property type="entry name" value="CMD-like"/>
</dbReference>
<dbReference type="PANTHER" id="PTHR33930:SF2">
    <property type="entry name" value="BLR3452 PROTEIN"/>
    <property type="match status" value="1"/>
</dbReference>
<keyword evidence="2" id="KW-0575">Peroxidase</keyword>
<proteinExistence type="predicted"/>
<dbReference type="EMBL" id="JACHIW010000002">
    <property type="protein sequence ID" value="MBB5158967.1"/>
    <property type="molecule type" value="Genomic_DNA"/>
</dbReference>
<sequence length="240" mass="26156">MTTDPRARLERVLGPLSPAWEDLLDRDPEFVEAFAGYLAACHDATVLRPHIRELLLLAHDATMTVLDERGVDLRIGRALDAGATEREVLDVLELLTLISTHSLTTGIPLVPVDAEPPAPESTRGGYWAAFEERFPGYHARMAALMPEAFAAYRGLGRVLWRSEGLPLKWRELVFVVADLSTTHLFRDGAALHVANALRYGATRAEVVAAIGLTVPYTARTLEIGVAALARRLGAPKPPPA</sequence>
<dbReference type="InterPro" id="IPR029032">
    <property type="entry name" value="AhpD-like"/>
</dbReference>
<evidence type="ECO:0000259" key="1">
    <source>
        <dbReference type="Pfam" id="PF02627"/>
    </source>
</evidence>